<dbReference type="SUPFAM" id="SSF55785">
    <property type="entry name" value="PYP-like sensor domain (PAS domain)"/>
    <property type="match status" value="1"/>
</dbReference>
<dbReference type="Gene3D" id="3.30.70.270">
    <property type="match status" value="1"/>
</dbReference>
<geneLocation type="plasmid" evidence="10 11">
    <name>unnamed1</name>
</geneLocation>
<dbReference type="InterPro" id="IPR000700">
    <property type="entry name" value="PAS-assoc_C"/>
</dbReference>
<protein>
    <submittedName>
        <fullName evidence="10">EAL domain-containing protein</fullName>
    </submittedName>
</protein>
<evidence type="ECO:0000256" key="5">
    <source>
        <dbReference type="SAM" id="Phobius"/>
    </source>
</evidence>
<dbReference type="SMART" id="SM00052">
    <property type="entry name" value="EAL"/>
    <property type="match status" value="1"/>
</dbReference>
<dbReference type="SUPFAM" id="SSF55073">
    <property type="entry name" value="Nucleotide cyclase"/>
    <property type="match status" value="1"/>
</dbReference>
<dbReference type="PANTHER" id="PTHR44757:SF2">
    <property type="entry name" value="BIOFILM ARCHITECTURE MAINTENANCE PROTEIN MBAA"/>
    <property type="match status" value="1"/>
</dbReference>
<feature type="domain" description="PAC" evidence="6">
    <location>
        <begin position="449"/>
        <end position="502"/>
    </location>
</feature>
<feature type="transmembrane region" description="Helical" evidence="5">
    <location>
        <begin position="33"/>
        <end position="54"/>
    </location>
</feature>
<keyword evidence="2 5" id="KW-0812">Transmembrane</keyword>
<dbReference type="InterPro" id="IPR000014">
    <property type="entry name" value="PAS"/>
</dbReference>
<feature type="domain" description="CHASE" evidence="7">
    <location>
        <begin position="98"/>
        <end position="265"/>
    </location>
</feature>
<dbReference type="RefSeq" id="WP_231043870.1">
    <property type="nucleotide sequence ID" value="NZ_CP106882.1"/>
</dbReference>
<dbReference type="InterPro" id="IPR029787">
    <property type="entry name" value="Nucleotide_cyclase"/>
</dbReference>
<dbReference type="Gene3D" id="3.30.450.350">
    <property type="entry name" value="CHASE domain"/>
    <property type="match status" value="1"/>
</dbReference>
<dbReference type="EMBL" id="CP106882">
    <property type="protein sequence ID" value="UYG53822.1"/>
    <property type="molecule type" value="Genomic_DNA"/>
</dbReference>
<dbReference type="SUPFAM" id="SSF141868">
    <property type="entry name" value="EAL domain-like"/>
    <property type="match status" value="1"/>
</dbReference>
<comment type="subcellular location">
    <subcellularLocation>
        <location evidence="1">Membrane</location>
    </subcellularLocation>
</comment>
<dbReference type="InterPro" id="IPR035965">
    <property type="entry name" value="PAS-like_dom_sf"/>
</dbReference>
<dbReference type="NCBIfam" id="TIGR00254">
    <property type="entry name" value="GGDEF"/>
    <property type="match status" value="1"/>
</dbReference>
<dbReference type="Pfam" id="PF00990">
    <property type="entry name" value="GGDEF"/>
    <property type="match status" value="1"/>
</dbReference>
<evidence type="ECO:0000313" key="11">
    <source>
        <dbReference type="Proteomes" id="UP001162800"/>
    </source>
</evidence>
<dbReference type="InterPro" id="IPR042240">
    <property type="entry name" value="CHASE_sf"/>
</dbReference>
<dbReference type="Pfam" id="PF00563">
    <property type="entry name" value="EAL"/>
    <property type="match status" value="1"/>
</dbReference>
<evidence type="ECO:0000259" key="7">
    <source>
        <dbReference type="PROSITE" id="PS50839"/>
    </source>
</evidence>
<dbReference type="InterPro" id="IPR043128">
    <property type="entry name" value="Rev_trsase/Diguanyl_cyclase"/>
</dbReference>
<dbReference type="InterPro" id="IPR052155">
    <property type="entry name" value="Biofilm_reg_signaling"/>
</dbReference>
<proteinExistence type="predicted"/>
<keyword evidence="4 5" id="KW-0472">Membrane</keyword>
<name>A0ABY6GH50_9BURK</name>
<dbReference type="CDD" id="cd01949">
    <property type="entry name" value="GGDEF"/>
    <property type="match status" value="1"/>
</dbReference>
<evidence type="ECO:0000256" key="3">
    <source>
        <dbReference type="ARBA" id="ARBA00022989"/>
    </source>
</evidence>
<dbReference type="Gene3D" id="3.30.450.20">
    <property type="entry name" value="PAS domain"/>
    <property type="match status" value="1"/>
</dbReference>
<dbReference type="PROSITE" id="PS50839">
    <property type="entry name" value="CHASE"/>
    <property type="match status" value="1"/>
</dbReference>
<sequence length="940" mass="104016">MIFRAAADASPSRGKARARGDFLEVRPAFSVKALAVAVLATLVAAVLPSVYWISRNQLADQDLRSGIAMQSSNIKYLLQNQFNGFELIARSVKGFIDGSENVTAQEFHVFIDSLNLQMISPGLQGVGYVRWVTGEDAPARALELVRSKQGSSAYSIRPAGERPSYAPIIFMEPVKGNEHAIGFDIFSVPEARLSAELARETGDLISTESIPLVQDATQRKLPGFVLYLAAFIPGPAQVAELQELRGWVDLPFRLDDVLAPIAKTLEPGLQLVFFERQNSKNVLFSHGFPPGASAANASAEELEFSRTDYLAFAGRRWYFQVIPTEAYLENKHKSTHHWIASIGILLSASLGLILFLLLTSRDRARALALEMTSSLRQTTAELNGTLDAIPDLLFEMDLEGRYLAIRTSNQASLNLPADQVLHSTVHDVLPPKAAQVLLNAIREAHVLGRSTGNRLETEVHGEQRCFELSVARKQGVVGTPPSFIVVSRDITERTRAEQQVQQLAYFDVLTGLPNRRQFLSIASRLIEDNSARDGYGAVLLVDIDHLKMINDHWGHQCGDEVLKHVASRTSRVLDPRHVVARFGGDELIVVLNHLGPAFEQAKHAAEKACQDILGSIAEPVAFDSREYHASVSIGVALFDGDGRTMNEIISGADSAMYQAKNDGRSTYRFFDRELQRAMAERMALEQDMRTGLHSGEFYLVYQPQLDSRGQVIGAEALCRWKHPQKGMVSPAVFIDIAEKSGFILQLGQWVLEQACRTLYGWSMDPRLARLTLAVNVSAQQFHHPDFLPQTLDLMRECRINPAKLELELTESIFAQDVEQIAEKMQALKSLGVCFSLDDFGTGYSSLNYLKRLPLDQLKIDQSFVRDVITDSFDASIVVAMISLGESLGLKVLAEGVETESQLEFLRGKGCSLFQGYLFAKPLSEAEFQSYLQQGGPQVHA</sequence>
<evidence type="ECO:0000259" key="6">
    <source>
        <dbReference type="PROSITE" id="PS50113"/>
    </source>
</evidence>
<keyword evidence="3 5" id="KW-1133">Transmembrane helix</keyword>
<dbReference type="Proteomes" id="UP001162800">
    <property type="component" value="Plasmid unnamed1"/>
</dbReference>
<feature type="domain" description="GGDEF" evidence="9">
    <location>
        <begin position="534"/>
        <end position="672"/>
    </location>
</feature>
<dbReference type="PROSITE" id="PS50887">
    <property type="entry name" value="GGDEF"/>
    <property type="match status" value="1"/>
</dbReference>
<dbReference type="NCBIfam" id="TIGR00229">
    <property type="entry name" value="sensory_box"/>
    <property type="match status" value="1"/>
</dbReference>
<keyword evidence="10" id="KW-0614">Plasmid</keyword>
<dbReference type="InterPro" id="IPR006189">
    <property type="entry name" value="CHASE_dom"/>
</dbReference>
<dbReference type="SMART" id="SM01079">
    <property type="entry name" value="CHASE"/>
    <property type="match status" value="1"/>
</dbReference>
<dbReference type="InterPro" id="IPR035919">
    <property type="entry name" value="EAL_sf"/>
</dbReference>
<dbReference type="PROSITE" id="PS50113">
    <property type="entry name" value="PAC"/>
    <property type="match status" value="1"/>
</dbReference>
<evidence type="ECO:0000256" key="4">
    <source>
        <dbReference type="ARBA" id="ARBA00023136"/>
    </source>
</evidence>
<dbReference type="SMART" id="SM00267">
    <property type="entry name" value="GGDEF"/>
    <property type="match status" value="1"/>
</dbReference>
<reference evidence="10" key="1">
    <citation type="submission" date="2022-09" db="EMBL/GenBank/DDBJ databases">
        <title>The complete genome of Acidovorax sp. 5MLIR.</title>
        <authorList>
            <person name="Liu L."/>
            <person name="Yue J."/>
            <person name="Yang F."/>
            <person name="Yuan J."/>
            <person name="Li L."/>
        </authorList>
    </citation>
    <scope>NUCLEOTIDE SEQUENCE</scope>
    <source>
        <strain evidence="10">5MLIR</strain>
        <plasmid evidence="10">unnamed1</plasmid>
    </source>
</reference>
<evidence type="ECO:0000256" key="2">
    <source>
        <dbReference type="ARBA" id="ARBA00022692"/>
    </source>
</evidence>
<feature type="transmembrane region" description="Helical" evidence="5">
    <location>
        <begin position="338"/>
        <end position="358"/>
    </location>
</feature>
<gene>
    <name evidence="10" type="ORF">M9799_17970</name>
</gene>
<dbReference type="InterPro" id="IPR000160">
    <property type="entry name" value="GGDEF_dom"/>
</dbReference>
<dbReference type="Gene3D" id="3.20.20.450">
    <property type="entry name" value="EAL domain"/>
    <property type="match status" value="1"/>
</dbReference>
<evidence type="ECO:0000256" key="1">
    <source>
        <dbReference type="ARBA" id="ARBA00004370"/>
    </source>
</evidence>
<dbReference type="Pfam" id="PF08448">
    <property type="entry name" value="PAS_4"/>
    <property type="match status" value="1"/>
</dbReference>
<dbReference type="PANTHER" id="PTHR44757">
    <property type="entry name" value="DIGUANYLATE CYCLASE DGCP"/>
    <property type="match status" value="1"/>
</dbReference>
<accession>A0ABY6GH50</accession>
<feature type="domain" description="EAL" evidence="8">
    <location>
        <begin position="681"/>
        <end position="935"/>
    </location>
</feature>
<evidence type="ECO:0000259" key="8">
    <source>
        <dbReference type="PROSITE" id="PS50883"/>
    </source>
</evidence>
<dbReference type="CDD" id="cd01948">
    <property type="entry name" value="EAL"/>
    <property type="match status" value="1"/>
</dbReference>
<evidence type="ECO:0000313" key="10">
    <source>
        <dbReference type="EMBL" id="UYG53822.1"/>
    </source>
</evidence>
<evidence type="ECO:0000259" key="9">
    <source>
        <dbReference type="PROSITE" id="PS50887"/>
    </source>
</evidence>
<dbReference type="PROSITE" id="PS50883">
    <property type="entry name" value="EAL"/>
    <property type="match status" value="1"/>
</dbReference>
<dbReference type="Pfam" id="PF03924">
    <property type="entry name" value="CHASE"/>
    <property type="match status" value="1"/>
</dbReference>
<dbReference type="InterPro" id="IPR013656">
    <property type="entry name" value="PAS_4"/>
</dbReference>
<organism evidence="10 11">
    <name type="scientific">Comamonas endophytica</name>
    <dbReference type="NCBI Taxonomy" id="2949090"/>
    <lineage>
        <taxon>Bacteria</taxon>
        <taxon>Pseudomonadati</taxon>
        <taxon>Pseudomonadota</taxon>
        <taxon>Betaproteobacteria</taxon>
        <taxon>Burkholderiales</taxon>
        <taxon>Comamonadaceae</taxon>
        <taxon>Comamonas</taxon>
    </lineage>
</organism>
<dbReference type="InterPro" id="IPR001633">
    <property type="entry name" value="EAL_dom"/>
</dbReference>
<keyword evidence="11" id="KW-1185">Reference proteome</keyword>